<evidence type="ECO:0000256" key="1">
    <source>
        <dbReference type="SAM" id="MobiDB-lite"/>
    </source>
</evidence>
<evidence type="ECO:0000313" key="3">
    <source>
        <dbReference type="Proteomes" id="UP000037923"/>
    </source>
</evidence>
<dbReference type="AlphaFoldDB" id="A0A0M9FQD3"/>
<dbReference type="VEuPathDB" id="TriTrypDB:LpyrH10_33_0750"/>
<dbReference type="GeneID" id="26909950"/>
<name>A0A0M9FQD3_LEPPY</name>
<gene>
    <name evidence="2" type="ORF">ABB37_09667</name>
</gene>
<comment type="caution">
    <text evidence="2">The sequence shown here is derived from an EMBL/GenBank/DDBJ whole genome shotgun (WGS) entry which is preliminary data.</text>
</comment>
<protein>
    <submittedName>
        <fullName evidence="2">Uncharacterized protein</fullName>
    </submittedName>
</protein>
<dbReference type="Proteomes" id="UP000037923">
    <property type="component" value="Unassembled WGS sequence"/>
</dbReference>
<feature type="compositionally biased region" description="Basic and acidic residues" evidence="1">
    <location>
        <begin position="382"/>
        <end position="391"/>
    </location>
</feature>
<reference evidence="2 3" key="1">
    <citation type="submission" date="2015-07" db="EMBL/GenBank/DDBJ databases">
        <title>High-quality genome of monoxenous trypanosomatid Leptomonas pyrrhocoris.</title>
        <authorList>
            <person name="Flegontov P."/>
            <person name="Butenko A."/>
            <person name="Firsov S."/>
            <person name="Vlcek C."/>
            <person name="Logacheva M.D."/>
            <person name="Field M."/>
            <person name="Filatov D."/>
            <person name="Flegontova O."/>
            <person name="Gerasimov E."/>
            <person name="Jackson A.P."/>
            <person name="Kelly S."/>
            <person name="Opperdoes F."/>
            <person name="O'Reilly A."/>
            <person name="Votypka J."/>
            <person name="Yurchenko V."/>
            <person name="Lukes J."/>
        </authorList>
    </citation>
    <scope>NUCLEOTIDE SEQUENCE [LARGE SCALE GENOMIC DNA]</scope>
    <source>
        <strain evidence="2">H10</strain>
    </source>
</reference>
<feature type="region of interest" description="Disordered" evidence="1">
    <location>
        <begin position="149"/>
        <end position="182"/>
    </location>
</feature>
<accession>A0A0M9FQD3</accession>
<dbReference type="OMA" id="CLFEDFA"/>
<feature type="region of interest" description="Disordered" evidence="1">
    <location>
        <begin position="382"/>
        <end position="408"/>
    </location>
</feature>
<dbReference type="RefSeq" id="XP_015652219.1">
    <property type="nucleotide sequence ID" value="XM_015809283.1"/>
</dbReference>
<keyword evidence="3" id="KW-1185">Reference proteome</keyword>
<feature type="compositionally biased region" description="Basic and acidic residues" evidence="1">
    <location>
        <begin position="163"/>
        <end position="173"/>
    </location>
</feature>
<evidence type="ECO:0000313" key="2">
    <source>
        <dbReference type="EMBL" id="KPA73779.1"/>
    </source>
</evidence>
<dbReference type="EMBL" id="LGTL01000033">
    <property type="protein sequence ID" value="KPA73779.1"/>
    <property type="molecule type" value="Genomic_DNA"/>
</dbReference>
<organism evidence="2 3">
    <name type="scientific">Leptomonas pyrrhocoris</name>
    <name type="common">Firebug parasite</name>
    <dbReference type="NCBI Taxonomy" id="157538"/>
    <lineage>
        <taxon>Eukaryota</taxon>
        <taxon>Discoba</taxon>
        <taxon>Euglenozoa</taxon>
        <taxon>Kinetoplastea</taxon>
        <taxon>Metakinetoplastina</taxon>
        <taxon>Trypanosomatida</taxon>
        <taxon>Trypanosomatidae</taxon>
        <taxon>Leishmaniinae</taxon>
        <taxon>Leptomonas</taxon>
    </lineage>
</organism>
<dbReference type="EMBL" id="LGTL01000033">
    <property type="protein sequence ID" value="KPA73780.1"/>
    <property type="molecule type" value="Genomic_DNA"/>
</dbReference>
<dbReference type="OrthoDB" id="265806at2759"/>
<sequence length="475" mass="50228">MKTAPVRRARRGPSYFYRSSSASIEGSVRFGEGCVVLPHARISVPPGFVLDVGPFTLFADFAELHITTSEGVAAQPPPHSPAAATKICICSHNHFQSYASVRFHLEAADESGVEDQEACHSSPARATAIELLGTGNVFQPFTSVHARVGTRQPSCSSSSSPLHHRDSSHRDARASQSNEPALHPWQLGSFNVFTTHSRLRLPLPPAAVCHGAPATREEVGMPCCVQAEERRGSHSPPVPAMPPLDGADVHRLEIGEVEANSQAAAPAMSVEGRLFEEHSRNEGRDAEGDGRAVLSPTPLSSSLVAAGVASSPVVAASASASISTTTAAAPARMESMVYLSDDDATAVRTGAKGSHCTIALPRYGVRSVAELPTIIKRIIDHDETPKAERAAHSPSPPPSSSPLRISPAPSSPVAAAAMAAALANLEGYVDSVHPDLRAYAEQRVLAEAEQLCRFYIRQYVEETDLHPVAAQDAAD</sequence>
<proteinExistence type="predicted"/>
<dbReference type="RefSeq" id="XP_015652218.1">
    <property type="nucleotide sequence ID" value="XM_015809282.1"/>
</dbReference>